<sequence>MHFNNKNKTLTCLWSRIILLPTQQNIERRLLNPLKKSSFSLNLNTCFKVK</sequence>
<evidence type="ECO:0000313" key="2">
    <source>
        <dbReference type="Proteomes" id="UP000018458"/>
    </source>
</evidence>
<name>E8LNA2_SUCHY</name>
<dbReference type="STRING" id="762983.HMPREF9444_02257"/>
<gene>
    <name evidence="1" type="ORF">HMPREF9444_02257</name>
</gene>
<keyword evidence="2" id="KW-1185">Reference proteome</keyword>
<protein>
    <submittedName>
        <fullName evidence="1">Uncharacterized protein</fullName>
    </submittedName>
</protein>
<accession>E8LNA2</accession>
<evidence type="ECO:0000313" key="1">
    <source>
        <dbReference type="EMBL" id="EFY06051.1"/>
    </source>
</evidence>
<reference evidence="1 2" key="1">
    <citation type="submission" date="2011-01" db="EMBL/GenBank/DDBJ databases">
        <authorList>
            <person name="Weinstock G."/>
            <person name="Sodergren E."/>
            <person name="Clifton S."/>
            <person name="Fulton L."/>
            <person name="Fulton B."/>
            <person name="Courtney L."/>
            <person name="Fronick C."/>
            <person name="Harrison M."/>
            <person name="Strong C."/>
            <person name="Farmer C."/>
            <person name="Delahaunty K."/>
            <person name="Markovic C."/>
            <person name="Hall O."/>
            <person name="Minx P."/>
            <person name="Tomlinson C."/>
            <person name="Mitreva M."/>
            <person name="Hou S."/>
            <person name="Chen J."/>
            <person name="Wollam A."/>
            <person name="Pepin K.H."/>
            <person name="Johnson M."/>
            <person name="Bhonagiri V."/>
            <person name="Zhang X."/>
            <person name="Suruliraj S."/>
            <person name="Warren W."/>
            <person name="Chinwalla A."/>
            <person name="Mardis E.R."/>
            <person name="Wilson R.K."/>
        </authorList>
    </citation>
    <scope>NUCLEOTIDE SEQUENCE [LARGE SCALE GENOMIC DNA]</scope>
    <source>
        <strain evidence="2">DSM 22608 / JCM 16073 / KCTC 15190 / YIT 12066</strain>
    </source>
</reference>
<dbReference type="HOGENOM" id="CLU_3123478_0_0_6"/>
<dbReference type="Proteomes" id="UP000018458">
    <property type="component" value="Unassembled WGS sequence"/>
</dbReference>
<comment type="caution">
    <text evidence="1">The sequence shown here is derived from an EMBL/GenBank/DDBJ whole genome shotgun (WGS) entry which is preliminary data.</text>
</comment>
<proteinExistence type="predicted"/>
<organism evidence="1 2">
    <name type="scientific">Succinatimonas hippei (strain DSM 22608 / JCM 16073 / KCTC 15190 / YIT 12066)</name>
    <dbReference type="NCBI Taxonomy" id="762983"/>
    <lineage>
        <taxon>Bacteria</taxon>
        <taxon>Pseudomonadati</taxon>
        <taxon>Pseudomonadota</taxon>
        <taxon>Gammaproteobacteria</taxon>
        <taxon>Aeromonadales</taxon>
        <taxon>Succinivibrionaceae</taxon>
        <taxon>Succinatimonas</taxon>
    </lineage>
</organism>
<dbReference type="AlphaFoldDB" id="E8LNA2"/>
<dbReference type="EMBL" id="AEVO01000159">
    <property type="protein sequence ID" value="EFY06051.1"/>
    <property type="molecule type" value="Genomic_DNA"/>
</dbReference>